<keyword evidence="8" id="KW-1185">Reference proteome</keyword>
<dbReference type="InterPro" id="IPR009057">
    <property type="entry name" value="Homeodomain-like_sf"/>
</dbReference>
<name>A0A7X0PA89_9BURK</name>
<dbReference type="Gene3D" id="1.10.10.10">
    <property type="entry name" value="Winged helix-like DNA-binding domain superfamily/Winged helix DNA-binding domain"/>
    <property type="match status" value="1"/>
</dbReference>
<evidence type="ECO:0000259" key="6">
    <source>
        <dbReference type="PROSITE" id="PS51464"/>
    </source>
</evidence>
<proteinExistence type="predicted"/>
<keyword evidence="1" id="KW-0805">Transcription regulation</keyword>
<dbReference type="InterPro" id="IPR036388">
    <property type="entry name" value="WH-like_DNA-bd_sf"/>
</dbReference>
<dbReference type="PANTHER" id="PTHR30514:SF18">
    <property type="entry name" value="RPIR-FAMILY TRANSCRIPTIONAL REGULATOR"/>
    <property type="match status" value="1"/>
</dbReference>
<dbReference type="Pfam" id="PF01380">
    <property type="entry name" value="SIS"/>
    <property type="match status" value="1"/>
</dbReference>
<evidence type="ECO:0000313" key="8">
    <source>
        <dbReference type="Proteomes" id="UP000575083"/>
    </source>
</evidence>
<dbReference type="GO" id="GO:0006096">
    <property type="term" value="P:glycolytic process"/>
    <property type="evidence" value="ECO:0007669"/>
    <property type="project" value="UniProtKB-KW"/>
</dbReference>
<dbReference type="PROSITE" id="PS51071">
    <property type="entry name" value="HTH_RPIR"/>
    <property type="match status" value="1"/>
</dbReference>
<dbReference type="GO" id="GO:0097367">
    <property type="term" value="F:carbohydrate derivative binding"/>
    <property type="evidence" value="ECO:0007669"/>
    <property type="project" value="InterPro"/>
</dbReference>
<keyword evidence="3" id="KW-0324">Glycolysis</keyword>
<dbReference type="SUPFAM" id="SSF46689">
    <property type="entry name" value="Homeodomain-like"/>
    <property type="match status" value="1"/>
</dbReference>
<comment type="caution">
    <text evidence="7">The sequence shown here is derived from an EMBL/GenBank/DDBJ whole genome shotgun (WGS) entry which is preliminary data.</text>
</comment>
<dbReference type="InterPro" id="IPR000281">
    <property type="entry name" value="HTH_RpiR"/>
</dbReference>
<evidence type="ECO:0000313" key="7">
    <source>
        <dbReference type="EMBL" id="MBB6557944.1"/>
    </source>
</evidence>
<accession>A0A7X0PA89</accession>
<feature type="domain" description="SIS" evidence="6">
    <location>
        <begin position="123"/>
        <end position="260"/>
    </location>
</feature>
<dbReference type="GO" id="GO:0003677">
    <property type="term" value="F:DNA binding"/>
    <property type="evidence" value="ECO:0007669"/>
    <property type="project" value="UniProtKB-KW"/>
</dbReference>
<organism evidence="7 8">
    <name type="scientific">Acidovorax soli</name>
    <dbReference type="NCBI Taxonomy" id="592050"/>
    <lineage>
        <taxon>Bacteria</taxon>
        <taxon>Pseudomonadati</taxon>
        <taxon>Pseudomonadota</taxon>
        <taxon>Betaproteobacteria</taxon>
        <taxon>Burkholderiales</taxon>
        <taxon>Comamonadaceae</taxon>
        <taxon>Acidovorax</taxon>
    </lineage>
</organism>
<dbReference type="EMBL" id="JACHLK010000001">
    <property type="protein sequence ID" value="MBB6557944.1"/>
    <property type="molecule type" value="Genomic_DNA"/>
</dbReference>
<evidence type="ECO:0000256" key="3">
    <source>
        <dbReference type="ARBA" id="ARBA00023152"/>
    </source>
</evidence>
<keyword evidence="4" id="KW-0804">Transcription</keyword>
<keyword evidence="2 7" id="KW-0238">DNA-binding</keyword>
<protein>
    <submittedName>
        <fullName evidence="7">DNA-binding MurR/RpiR family transcriptional regulator</fullName>
    </submittedName>
</protein>
<dbReference type="Proteomes" id="UP000575083">
    <property type="component" value="Unassembled WGS sequence"/>
</dbReference>
<dbReference type="GO" id="GO:0003700">
    <property type="term" value="F:DNA-binding transcription factor activity"/>
    <property type="evidence" value="ECO:0007669"/>
    <property type="project" value="InterPro"/>
</dbReference>
<sequence>MKDTLRARFDGMTAMQQKAARFVLEHPNDVVTASMRTVSARVEIPPATLVRFAQLLGFDGWPELKAALVQDMGLGSEPYAHKARTLADRARDGGAGLAGEIFTTHRDNLDATERASGDALPRAAALLEKARAVHVAGFRACHPVAYSLMYVYRLFRDSVHLLDGLGGSLEMQLRAMHKGDAVVVISFSPYSREAIAVARQARGAGCQVLALTDTPSSPLALLAHEVLLFSTQSPSFFPSIAGAQALSEALLGLLVSRAGKAGIARIEGAEAQLFETGAYLPPAP</sequence>
<dbReference type="SUPFAM" id="SSF53697">
    <property type="entry name" value="SIS domain"/>
    <property type="match status" value="1"/>
</dbReference>
<dbReference type="InterPro" id="IPR035472">
    <property type="entry name" value="RpiR-like_SIS"/>
</dbReference>
<dbReference type="Gene3D" id="3.40.50.10490">
    <property type="entry name" value="Glucose-6-phosphate isomerase like protein, domain 1"/>
    <property type="match status" value="1"/>
</dbReference>
<dbReference type="CDD" id="cd05013">
    <property type="entry name" value="SIS_RpiR"/>
    <property type="match status" value="1"/>
</dbReference>
<dbReference type="PANTHER" id="PTHR30514">
    <property type="entry name" value="GLUCOKINASE"/>
    <property type="match status" value="1"/>
</dbReference>
<dbReference type="Pfam" id="PF01418">
    <property type="entry name" value="HTH_6"/>
    <property type="match status" value="1"/>
</dbReference>
<evidence type="ECO:0000256" key="4">
    <source>
        <dbReference type="ARBA" id="ARBA00023163"/>
    </source>
</evidence>
<dbReference type="AlphaFoldDB" id="A0A7X0PA89"/>
<evidence type="ECO:0000259" key="5">
    <source>
        <dbReference type="PROSITE" id="PS51071"/>
    </source>
</evidence>
<dbReference type="InterPro" id="IPR046348">
    <property type="entry name" value="SIS_dom_sf"/>
</dbReference>
<dbReference type="InterPro" id="IPR047640">
    <property type="entry name" value="RpiR-like"/>
</dbReference>
<feature type="domain" description="HTH rpiR-type" evidence="5">
    <location>
        <begin position="1"/>
        <end position="75"/>
    </location>
</feature>
<gene>
    <name evidence="7" type="ORF">HNP48_000608</name>
</gene>
<evidence type="ECO:0000256" key="2">
    <source>
        <dbReference type="ARBA" id="ARBA00023125"/>
    </source>
</evidence>
<dbReference type="PROSITE" id="PS51464">
    <property type="entry name" value="SIS"/>
    <property type="match status" value="1"/>
</dbReference>
<evidence type="ECO:0000256" key="1">
    <source>
        <dbReference type="ARBA" id="ARBA00023015"/>
    </source>
</evidence>
<dbReference type="InterPro" id="IPR001347">
    <property type="entry name" value="SIS_dom"/>
</dbReference>
<reference evidence="7 8" key="1">
    <citation type="submission" date="2020-08" db="EMBL/GenBank/DDBJ databases">
        <title>Functional genomics of gut bacteria from endangered species of beetles.</title>
        <authorList>
            <person name="Carlos-Shanley C."/>
        </authorList>
    </citation>
    <scope>NUCLEOTIDE SEQUENCE [LARGE SCALE GENOMIC DNA]</scope>
    <source>
        <strain evidence="7 8">S00198</strain>
    </source>
</reference>